<dbReference type="CDD" id="cd15489">
    <property type="entry name" value="PHD_SF"/>
    <property type="match status" value="1"/>
</dbReference>
<evidence type="ECO:0000313" key="2">
    <source>
        <dbReference type="EMBL" id="KAK9758989.1"/>
    </source>
</evidence>
<dbReference type="InterPro" id="IPR011011">
    <property type="entry name" value="Znf_FYVE_PHD"/>
</dbReference>
<accession>A0AAW1NFA7</accession>
<dbReference type="AlphaFoldDB" id="A0AAW1NFA7"/>
<keyword evidence="1" id="KW-0175">Coiled coil</keyword>
<name>A0AAW1NFA7_POPJA</name>
<protein>
    <recommendedName>
        <fullName evidence="4">PHD-type domain-containing protein</fullName>
    </recommendedName>
</protein>
<evidence type="ECO:0008006" key="4">
    <source>
        <dbReference type="Google" id="ProtNLM"/>
    </source>
</evidence>
<dbReference type="Gene3D" id="2.60.120.650">
    <property type="entry name" value="Cupin"/>
    <property type="match status" value="1"/>
</dbReference>
<organism evidence="2 3">
    <name type="scientific">Popillia japonica</name>
    <name type="common">Japanese beetle</name>
    <dbReference type="NCBI Taxonomy" id="7064"/>
    <lineage>
        <taxon>Eukaryota</taxon>
        <taxon>Metazoa</taxon>
        <taxon>Ecdysozoa</taxon>
        <taxon>Arthropoda</taxon>
        <taxon>Hexapoda</taxon>
        <taxon>Insecta</taxon>
        <taxon>Pterygota</taxon>
        <taxon>Neoptera</taxon>
        <taxon>Endopterygota</taxon>
        <taxon>Coleoptera</taxon>
        <taxon>Polyphaga</taxon>
        <taxon>Scarabaeiformia</taxon>
        <taxon>Scarabaeidae</taxon>
        <taxon>Rutelinae</taxon>
        <taxon>Popillia</taxon>
    </lineage>
</organism>
<keyword evidence="3" id="KW-1185">Reference proteome</keyword>
<feature type="coiled-coil region" evidence="1">
    <location>
        <begin position="56"/>
        <end position="90"/>
    </location>
</feature>
<evidence type="ECO:0000256" key="1">
    <source>
        <dbReference type="SAM" id="Coils"/>
    </source>
</evidence>
<sequence>MSTTCVCCSKLIIKDEVSVSCGVCKQIYKATCVELSRSEAKKINSNCGLFWSCKNCRKISGELVELKAVIASLQEDIKALKSMAQTSESSYSTAVKTEEIIQEVLQREQRKNNIVVHGLAENVSKVRSDRILADQAAIQDVFDAIGINVVEFKHQRLGKFDPTKSENKRPIKDSLLSNNVVIDALKKSKALKETTNPSKIFITRDRTPFEQKLYNSARNELLERRSRGEQNIRIRFKNGIPQIVMDLN</sequence>
<reference evidence="2 3" key="1">
    <citation type="journal article" date="2024" name="BMC Genomics">
        <title>De novo assembly and annotation of Popillia japonica's genome with initial clues to its potential as an invasive pest.</title>
        <authorList>
            <person name="Cucini C."/>
            <person name="Boschi S."/>
            <person name="Funari R."/>
            <person name="Cardaioli E."/>
            <person name="Iannotti N."/>
            <person name="Marturano G."/>
            <person name="Paoli F."/>
            <person name="Bruttini M."/>
            <person name="Carapelli A."/>
            <person name="Frati F."/>
            <person name="Nardi F."/>
        </authorList>
    </citation>
    <scope>NUCLEOTIDE SEQUENCE [LARGE SCALE GENOMIC DNA]</scope>
    <source>
        <strain evidence="2">DMR45628</strain>
    </source>
</reference>
<proteinExistence type="predicted"/>
<evidence type="ECO:0000313" key="3">
    <source>
        <dbReference type="Proteomes" id="UP001458880"/>
    </source>
</evidence>
<dbReference type="Proteomes" id="UP001458880">
    <property type="component" value="Unassembled WGS sequence"/>
</dbReference>
<dbReference type="EMBL" id="JASPKY010000002">
    <property type="protein sequence ID" value="KAK9758989.1"/>
    <property type="molecule type" value="Genomic_DNA"/>
</dbReference>
<comment type="caution">
    <text evidence="2">The sequence shown here is derived from an EMBL/GenBank/DDBJ whole genome shotgun (WGS) entry which is preliminary data.</text>
</comment>
<dbReference type="SUPFAM" id="SSF57903">
    <property type="entry name" value="FYVE/PHD zinc finger"/>
    <property type="match status" value="1"/>
</dbReference>
<gene>
    <name evidence="2" type="ORF">QE152_g285</name>
</gene>